<dbReference type="PANTHER" id="PTHR21377">
    <property type="entry name" value="PROTEIN FAM210B, MITOCHONDRIAL"/>
    <property type="match status" value="1"/>
</dbReference>
<dbReference type="OMA" id="MMDWTNA"/>
<keyword evidence="1" id="KW-0812">Transmembrane</keyword>
<evidence type="ECO:0000313" key="4">
    <source>
        <dbReference type="Proteomes" id="UP000039324"/>
    </source>
</evidence>
<evidence type="ECO:0000256" key="1">
    <source>
        <dbReference type="SAM" id="Phobius"/>
    </source>
</evidence>
<dbReference type="OrthoDB" id="426386at2759"/>
<organism evidence="3 4">
    <name type="scientific">Plasmodiophora brassicae</name>
    <name type="common">Clubroot disease agent</name>
    <dbReference type="NCBI Taxonomy" id="37360"/>
    <lineage>
        <taxon>Eukaryota</taxon>
        <taxon>Sar</taxon>
        <taxon>Rhizaria</taxon>
        <taxon>Endomyxa</taxon>
        <taxon>Phytomyxea</taxon>
        <taxon>Plasmodiophorida</taxon>
        <taxon>Plasmodiophoridae</taxon>
        <taxon>Plasmodiophora</taxon>
    </lineage>
</organism>
<evidence type="ECO:0000259" key="2">
    <source>
        <dbReference type="Pfam" id="PF06916"/>
    </source>
</evidence>
<dbReference type="InterPro" id="IPR009688">
    <property type="entry name" value="FAM210A/B-like_dom"/>
</dbReference>
<feature type="domain" description="DUF1279" evidence="2">
    <location>
        <begin position="69"/>
        <end position="158"/>
    </location>
</feature>
<gene>
    <name evidence="3" type="ORF">PBRA_003712</name>
</gene>
<keyword evidence="4" id="KW-1185">Reference proteome</keyword>
<accession>A0A0G4IIA6</accession>
<dbReference type="InterPro" id="IPR045866">
    <property type="entry name" value="FAM210A/B-like"/>
</dbReference>
<sequence>MMMFRVAAGARHLVARPMCTVGRRPAAVWSPVSGPSRTLLNRRWCASKAPLEQTPLEQATAAAQKAPGKLRDLWNKYGVVAVSTYAVTYVSTLGLIYALLESPFLSPGDSLRLLDSIGAGRIFDLSQINPKAGSFAVAWILAKFTEPLRLGFTVLVTPRIALWIRRGK</sequence>
<dbReference type="GO" id="GO:0005739">
    <property type="term" value="C:mitochondrion"/>
    <property type="evidence" value="ECO:0007669"/>
    <property type="project" value="TreeGrafter"/>
</dbReference>
<evidence type="ECO:0000313" key="3">
    <source>
        <dbReference type="EMBL" id="CEO94899.1"/>
    </source>
</evidence>
<feature type="transmembrane region" description="Helical" evidence="1">
    <location>
        <begin position="77"/>
        <end position="100"/>
    </location>
</feature>
<proteinExistence type="predicted"/>
<keyword evidence="1" id="KW-0472">Membrane</keyword>
<dbReference type="AlphaFoldDB" id="A0A0G4IIA6"/>
<dbReference type="PANTHER" id="PTHR21377:SF18">
    <property type="entry name" value="DUF1279 DOMAIN-CONTAINING PROTEIN"/>
    <property type="match status" value="1"/>
</dbReference>
<name>A0A0G4IIA6_PLABS</name>
<reference evidence="3 4" key="1">
    <citation type="submission" date="2015-02" db="EMBL/GenBank/DDBJ databases">
        <authorList>
            <person name="Chooi Y.-H."/>
        </authorList>
    </citation>
    <scope>NUCLEOTIDE SEQUENCE [LARGE SCALE GENOMIC DNA]</scope>
    <source>
        <strain evidence="3">E3</strain>
    </source>
</reference>
<keyword evidence="1" id="KW-1133">Transmembrane helix</keyword>
<dbReference type="Pfam" id="PF06916">
    <property type="entry name" value="FAM210A-B_dom"/>
    <property type="match status" value="1"/>
</dbReference>
<dbReference type="Proteomes" id="UP000039324">
    <property type="component" value="Unassembled WGS sequence"/>
</dbReference>
<dbReference type="EMBL" id="CDSF01000002">
    <property type="protein sequence ID" value="CEO94899.1"/>
    <property type="molecule type" value="Genomic_DNA"/>
</dbReference>
<protein>
    <recommendedName>
        <fullName evidence="2">DUF1279 domain-containing protein</fullName>
    </recommendedName>
</protein>